<dbReference type="InterPro" id="IPR001466">
    <property type="entry name" value="Beta-lactam-related"/>
</dbReference>
<evidence type="ECO:0000313" key="4">
    <source>
        <dbReference type="EMBL" id="SUM43061.1"/>
    </source>
</evidence>
<accession>A0A380FZ40</accession>
<protein>
    <submittedName>
        <fullName evidence="4">Beta-lactamase</fullName>
        <ecNumber evidence="4">3.5.2.6</ecNumber>
    </submittedName>
</protein>
<dbReference type="InterPro" id="IPR012338">
    <property type="entry name" value="Beta-lactam/transpept-like"/>
</dbReference>
<dbReference type="GO" id="GO:0016020">
    <property type="term" value="C:membrane"/>
    <property type="evidence" value="ECO:0007669"/>
    <property type="project" value="UniProtKB-SubCell"/>
</dbReference>
<dbReference type="InterPro" id="IPR050491">
    <property type="entry name" value="AmpC-like"/>
</dbReference>
<dbReference type="Proteomes" id="UP000254047">
    <property type="component" value="Unassembled WGS sequence"/>
</dbReference>
<evidence type="ECO:0000256" key="2">
    <source>
        <dbReference type="ARBA" id="ARBA00023136"/>
    </source>
</evidence>
<evidence type="ECO:0000256" key="1">
    <source>
        <dbReference type="ARBA" id="ARBA00004370"/>
    </source>
</evidence>
<organism evidence="4 5">
    <name type="scientific">Staphylococcus petrasii</name>
    <dbReference type="NCBI Taxonomy" id="1276936"/>
    <lineage>
        <taxon>Bacteria</taxon>
        <taxon>Bacillati</taxon>
        <taxon>Bacillota</taxon>
        <taxon>Bacilli</taxon>
        <taxon>Bacillales</taxon>
        <taxon>Staphylococcaceae</taxon>
        <taxon>Staphylococcus</taxon>
    </lineage>
</organism>
<gene>
    <name evidence="4" type="primary">fmtA</name>
    <name evidence="4" type="ORF">NCTC13830_00586</name>
</gene>
<evidence type="ECO:0000313" key="5">
    <source>
        <dbReference type="Proteomes" id="UP000254047"/>
    </source>
</evidence>
<evidence type="ECO:0000259" key="3">
    <source>
        <dbReference type="Pfam" id="PF00144"/>
    </source>
</evidence>
<reference evidence="4 5" key="1">
    <citation type="submission" date="2018-06" db="EMBL/GenBank/DDBJ databases">
        <authorList>
            <consortium name="Pathogen Informatics"/>
            <person name="Doyle S."/>
        </authorList>
    </citation>
    <scope>NUCLEOTIDE SEQUENCE [LARGE SCALE GENOMIC DNA]</scope>
    <source>
        <strain evidence="4 5">NCTC13830</strain>
    </source>
</reference>
<dbReference type="RefSeq" id="WP_103298449.1">
    <property type="nucleotide sequence ID" value="NZ_PPQT01000078.1"/>
</dbReference>
<proteinExistence type="predicted"/>
<sequence length="500" mass="56533">MKKKLLISGIILLIIVAIISIGIKKKPSYSMFSPSSQIYIDKMVTNEMKDDHIPGMSVLIIKHNKVFLNKGYGYANIDKKIKVSPKTRFEIASNTKAFTGYAIMQLVEDGKIKLNDNVSKYIPGFYMKYKGKKEDITVDQLIAQTSGIPGGITDNDKITKKNNNLTGIVDSIKGRTLDAKPGKEFQYSNMNYDMLGLIVQNVSHESYSNYMKNHIFKPLNMRHSTTKESNEKKAYDAQGYKVKYGKAYAYNPDFNLGDNPAAYMMTGTKDLEPWIRFQLNTHSKQSALIKETHQPKVETEQKSAPTSYATGWFVDESAKDVLVYHPGTLENYSSYIILNPKKDYGIVVLANAYSKNVPELAQHLNTQMSANQHVTTFQNLINQWQGVIIALTVIIVLAIISILVFIYRFITKHKPVQFNFKSRNNKLRILMLVVAFALTIGIIHLLPSIVLANTDWHFIMSWLPTSAKVALMSILVLLTSVFAFLFLKIITTTSHSKDKK</sequence>
<dbReference type="Pfam" id="PF00144">
    <property type="entry name" value="Beta-lactamase"/>
    <property type="match status" value="1"/>
</dbReference>
<keyword evidence="4" id="KW-0378">Hydrolase</keyword>
<dbReference type="OrthoDB" id="846150at2"/>
<dbReference type="EC" id="3.5.2.6" evidence="4"/>
<dbReference type="Gene3D" id="3.40.710.10">
    <property type="entry name" value="DD-peptidase/beta-lactamase superfamily"/>
    <property type="match status" value="1"/>
</dbReference>
<dbReference type="AlphaFoldDB" id="A0A380FZ40"/>
<name>A0A380FZ40_9STAP</name>
<keyword evidence="2" id="KW-0472">Membrane</keyword>
<comment type="subcellular location">
    <subcellularLocation>
        <location evidence="1">Membrane</location>
    </subcellularLocation>
</comment>
<feature type="domain" description="Beta-lactamase-related" evidence="3">
    <location>
        <begin position="40"/>
        <end position="358"/>
    </location>
</feature>
<dbReference type="PANTHER" id="PTHR46825">
    <property type="entry name" value="D-ALANYL-D-ALANINE-CARBOXYPEPTIDASE/ENDOPEPTIDASE AMPH"/>
    <property type="match status" value="1"/>
</dbReference>
<dbReference type="PANTHER" id="PTHR46825:SF11">
    <property type="entry name" value="PENICILLIN-BINDING PROTEIN 4"/>
    <property type="match status" value="1"/>
</dbReference>
<dbReference type="SUPFAM" id="SSF56601">
    <property type="entry name" value="beta-lactamase/transpeptidase-like"/>
    <property type="match status" value="1"/>
</dbReference>
<dbReference type="GO" id="GO:0008800">
    <property type="term" value="F:beta-lactamase activity"/>
    <property type="evidence" value="ECO:0007669"/>
    <property type="project" value="UniProtKB-EC"/>
</dbReference>
<dbReference type="EMBL" id="UHDO01000001">
    <property type="protein sequence ID" value="SUM43061.1"/>
    <property type="molecule type" value="Genomic_DNA"/>
</dbReference>